<dbReference type="InterPro" id="IPR043128">
    <property type="entry name" value="Rev_trsase/Diguanyl_cyclase"/>
</dbReference>
<dbReference type="PANTHER" id="PTHR44757:SF2">
    <property type="entry name" value="BIOFILM ARCHITECTURE MAINTENANCE PROTEIN MBAA"/>
    <property type="match status" value="1"/>
</dbReference>
<accession>A0ABY4R020</accession>
<keyword evidence="1" id="KW-1133">Transmembrane helix</keyword>
<dbReference type="CDD" id="cd01948">
    <property type="entry name" value="EAL"/>
    <property type="match status" value="1"/>
</dbReference>
<dbReference type="SMART" id="SM00052">
    <property type="entry name" value="EAL"/>
    <property type="match status" value="1"/>
</dbReference>
<dbReference type="SUPFAM" id="SSF55073">
    <property type="entry name" value="Nucleotide cyclase"/>
    <property type="match status" value="1"/>
</dbReference>
<keyword evidence="5" id="KW-1185">Reference proteome</keyword>
<dbReference type="InterPro" id="IPR052155">
    <property type="entry name" value="Biofilm_reg_signaling"/>
</dbReference>
<protein>
    <submittedName>
        <fullName evidence="4">EAL domain-containing protein</fullName>
    </submittedName>
</protein>
<dbReference type="Proteomes" id="UP001056336">
    <property type="component" value="Chromosome"/>
</dbReference>
<dbReference type="Pfam" id="PF00563">
    <property type="entry name" value="EAL"/>
    <property type="match status" value="1"/>
</dbReference>
<feature type="transmembrane region" description="Helical" evidence="1">
    <location>
        <begin position="226"/>
        <end position="248"/>
    </location>
</feature>
<gene>
    <name evidence="4" type="ORF">M6D93_03550</name>
</gene>
<dbReference type="PROSITE" id="PS50887">
    <property type="entry name" value="GGDEF"/>
    <property type="match status" value="1"/>
</dbReference>
<sequence length="778" mass="83433">MGAEARRARAVQWGLAAGFVLLFTLLVCGKVFDDRVTRAISDIGQGLAAATAAVCAGWRSHRTLGRRRRSWQLLAAATGSWAAGEIIWTYYEVWSTRDAPFPSLADVGFLLFPAFALPGILLRPSNAFAGRGRIRLTLDGLMLTASLFSISWVTTMGEVYGSGAESSVGLLVSLAYPVSDLVLVTIAVLVVVQAQSRTGLLILICGMVGMACADSGFSFLSAEGTYHTGSVIDIGWTAAFLLIGLAALSDQGSGSKTLGRNASFGYLVLPYFIVLGGIGAASAGLLTGNKLDLAVTAVALCALLLRQLLTLMDNRKLTEDVAAQQEQLRFRAFHDTLTGLANRSLFYDRLDHALELHQRDLRPISLMFCDLDDFKLVNDTLGHTAGDQVLLAVADRLRATMRAGDTIARLGGDEFAILLEDRGDPIELSQRLLTALEPPVQVGERRVPVRASIGVTTVSPDQAPQSSQDIVRQADVAMYTAKRSGKSTSVRWRPELDDDNPDDLDLRLDLRSAVAAGSIALALQPILLMDGSPYAQEALARWRRNGRAVPPTTFIAVADRAGLLPDLDMTVIGKAVSLVDSLDPGEGISVNIGLSHLADPGLPQRLEDLFSRYGMNPERLIVEVPEDQSIDRPEVLRSLRTLRQLGVRIALDDFGVGYSSLSRISAVNPDIIKLDRSFIAPLYAEGKHTDFVAGIIDLAHRLNAMVIAEGVEDAGQLETLRSIGCDAVQGYLTGRPVERHPSPGPAMLEHPVSLDRVATGPDLDGATTAQALESAATV</sequence>
<evidence type="ECO:0000313" key="4">
    <source>
        <dbReference type="EMBL" id="UQX89084.1"/>
    </source>
</evidence>
<dbReference type="SMART" id="SM00267">
    <property type="entry name" value="GGDEF"/>
    <property type="match status" value="1"/>
</dbReference>
<dbReference type="Gene3D" id="3.30.70.270">
    <property type="match status" value="1"/>
</dbReference>
<feature type="transmembrane region" description="Helical" evidence="1">
    <location>
        <begin position="174"/>
        <end position="192"/>
    </location>
</feature>
<evidence type="ECO:0000259" key="3">
    <source>
        <dbReference type="PROSITE" id="PS50887"/>
    </source>
</evidence>
<feature type="domain" description="EAL" evidence="2">
    <location>
        <begin position="503"/>
        <end position="750"/>
    </location>
</feature>
<dbReference type="NCBIfam" id="TIGR00254">
    <property type="entry name" value="GGDEF"/>
    <property type="match status" value="1"/>
</dbReference>
<feature type="domain" description="GGDEF" evidence="3">
    <location>
        <begin position="362"/>
        <end position="494"/>
    </location>
</feature>
<proteinExistence type="predicted"/>
<name>A0ABY4R020_9ACTN</name>
<evidence type="ECO:0000256" key="1">
    <source>
        <dbReference type="SAM" id="Phobius"/>
    </source>
</evidence>
<dbReference type="RefSeq" id="WP_249772980.1">
    <property type="nucleotide sequence ID" value="NZ_CP097332.1"/>
</dbReference>
<reference evidence="4" key="2">
    <citation type="submission" date="2022-05" db="EMBL/GenBank/DDBJ databases">
        <authorList>
            <person name="Kim J.-S."/>
            <person name="Lee K."/>
            <person name="Suh M."/>
            <person name="Eom M."/>
            <person name="Kim J.-S."/>
            <person name="Kim D.-S."/>
            <person name="Ko S.-H."/>
            <person name="Shin Y."/>
            <person name="Lee J.-S."/>
        </authorList>
    </citation>
    <scope>NUCLEOTIDE SEQUENCE</scope>
    <source>
        <strain evidence="4">N237</strain>
    </source>
</reference>
<feature type="transmembrane region" description="Helical" evidence="1">
    <location>
        <begin position="134"/>
        <end position="154"/>
    </location>
</feature>
<dbReference type="InterPro" id="IPR029787">
    <property type="entry name" value="Nucleotide_cyclase"/>
</dbReference>
<dbReference type="InterPro" id="IPR001633">
    <property type="entry name" value="EAL_dom"/>
</dbReference>
<evidence type="ECO:0000313" key="5">
    <source>
        <dbReference type="Proteomes" id="UP001056336"/>
    </source>
</evidence>
<dbReference type="CDD" id="cd01949">
    <property type="entry name" value="GGDEF"/>
    <property type="match status" value="1"/>
</dbReference>
<dbReference type="SUPFAM" id="SSF141868">
    <property type="entry name" value="EAL domain-like"/>
    <property type="match status" value="1"/>
</dbReference>
<feature type="transmembrane region" description="Helical" evidence="1">
    <location>
        <begin position="70"/>
        <end position="91"/>
    </location>
</feature>
<dbReference type="Pfam" id="PF00990">
    <property type="entry name" value="GGDEF"/>
    <property type="match status" value="1"/>
</dbReference>
<dbReference type="PROSITE" id="PS50883">
    <property type="entry name" value="EAL"/>
    <property type="match status" value="1"/>
</dbReference>
<keyword evidence="1" id="KW-0472">Membrane</keyword>
<dbReference type="InterPro" id="IPR000160">
    <property type="entry name" value="GGDEF_dom"/>
</dbReference>
<feature type="transmembrane region" description="Helical" evidence="1">
    <location>
        <begin position="199"/>
        <end position="220"/>
    </location>
</feature>
<evidence type="ECO:0000259" key="2">
    <source>
        <dbReference type="PROSITE" id="PS50883"/>
    </source>
</evidence>
<dbReference type="PANTHER" id="PTHR44757">
    <property type="entry name" value="DIGUANYLATE CYCLASE DGCP"/>
    <property type="match status" value="1"/>
</dbReference>
<feature type="transmembrane region" description="Helical" evidence="1">
    <location>
        <begin position="268"/>
        <end position="287"/>
    </location>
</feature>
<dbReference type="Gene3D" id="3.20.20.450">
    <property type="entry name" value="EAL domain"/>
    <property type="match status" value="1"/>
</dbReference>
<dbReference type="InterPro" id="IPR035919">
    <property type="entry name" value="EAL_sf"/>
</dbReference>
<dbReference type="EMBL" id="CP097332">
    <property type="protein sequence ID" value="UQX89084.1"/>
    <property type="molecule type" value="Genomic_DNA"/>
</dbReference>
<feature type="transmembrane region" description="Helical" evidence="1">
    <location>
        <begin position="103"/>
        <end position="122"/>
    </location>
</feature>
<keyword evidence="1" id="KW-0812">Transmembrane</keyword>
<reference evidence="4" key="1">
    <citation type="journal article" date="2018" name="Int. J. Syst. Evol. Microbiol.">
        <title>Jatrophihabitans telluris sp. nov., isolated from sediment soil of lava forest wetlands and the emended description of the genus Jatrophihabitans.</title>
        <authorList>
            <person name="Lee K.C."/>
            <person name="Suh M.K."/>
            <person name="Eom M.K."/>
            <person name="Kim K.K."/>
            <person name="Kim J.S."/>
            <person name="Kim D.S."/>
            <person name="Ko S.H."/>
            <person name="Shin Y.K."/>
            <person name="Lee J.S."/>
        </authorList>
    </citation>
    <scope>NUCLEOTIDE SEQUENCE</scope>
    <source>
        <strain evidence="4">N237</strain>
    </source>
</reference>
<organism evidence="4 5">
    <name type="scientific">Jatrophihabitans telluris</name>
    <dbReference type="NCBI Taxonomy" id="2038343"/>
    <lineage>
        <taxon>Bacteria</taxon>
        <taxon>Bacillati</taxon>
        <taxon>Actinomycetota</taxon>
        <taxon>Actinomycetes</taxon>
        <taxon>Jatrophihabitantales</taxon>
        <taxon>Jatrophihabitantaceae</taxon>
        <taxon>Jatrophihabitans</taxon>
    </lineage>
</organism>